<evidence type="ECO:0000313" key="1">
    <source>
        <dbReference type="EMBL" id="MBA4603610.1"/>
    </source>
</evidence>
<reference evidence="1 2" key="1">
    <citation type="submission" date="2020-07" db="EMBL/GenBank/DDBJ databases">
        <title>Thermoactinomyces phylogeny.</title>
        <authorList>
            <person name="Dunlap C."/>
        </authorList>
    </citation>
    <scope>NUCLEOTIDE SEQUENCE [LARGE SCALE GENOMIC DNA]</scope>
    <source>
        <strain evidence="1 2">AMNI-1</strain>
    </source>
</reference>
<dbReference type="AlphaFoldDB" id="A0A7W1XV83"/>
<proteinExistence type="predicted"/>
<name>A0A7W1XV83_9BACL</name>
<keyword evidence="2" id="KW-1185">Reference proteome</keyword>
<dbReference type="EMBL" id="JACEOL010000062">
    <property type="protein sequence ID" value="MBA4603610.1"/>
    <property type="molecule type" value="Genomic_DNA"/>
</dbReference>
<organism evidence="1 2">
    <name type="scientific">Thermoactinomyces mirandus</name>
    <dbReference type="NCBI Taxonomy" id="2756294"/>
    <lineage>
        <taxon>Bacteria</taxon>
        <taxon>Bacillati</taxon>
        <taxon>Bacillota</taxon>
        <taxon>Bacilli</taxon>
        <taxon>Bacillales</taxon>
        <taxon>Thermoactinomycetaceae</taxon>
        <taxon>Thermoactinomyces</taxon>
    </lineage>
</organism>
<dbReference type="Proteomes" id="UP000538292">
    <property type="component" value="Unassembled WGS sequence"/>
</dbReference>
<sequence length="117" mass="13761">MQINYRQTYQERISNAYREGQYRLFGKKCTDVDVLIYHNHIFIISKDESETSSRITIRGRRIDPALNEMKQIEYDTYMKSTLSQITGCNVVCCQFNIIFSNGLIMDIYCMDGKLDHP</sequence>
<accession>A0A7W1XV83</accession>
<dbReference type="RefSeq" id="WP_181742082.1">
    <property type="nucleotide sequence ID" value="NZ_JACEOL010000062.1"/>
</dbReference>
<evidence type="ECO:0000313" key="2">
    <source>
        <dbReference type="Proteomes" id="UP000538292"/>
    </source>
</evidence>
<comment type="caution">
    <text evidence="1">The sequence shown here is derived from an EMBL/GenBank/DDBJ whole genome shotgun (WGS) entry which is preliminary data.</text>
</comment>
<gene>
    <name evidence="1" type="ORF">H2C83_15165</name>
</gene>
<evidence type="ECO:0008006" key="3">
    <source>
        <dbReference type="Google" id="ProtNLM"/>
    </source>
</evidence>
<protein>
    <recommendedName>
        <fullName evidence="3">Na+-translocating membrane potential-generating system MpsC domain-containing protein</fullName>
    </recommendedName>
</protein>